<evidence type="ECO:0000256" key="4">
    <source>
        <dbReference type="SAM" id="MobiDB-lite"/>
    </source>
</evidence>
<dbReference type="AlphaFoldDB" id="A0AAW0GAJ7"/>
<name>A0AAW0GAJ7_9APHY</name>
<dbReference type="EMBL" id="JASBNA010000014">
    <property type="protein sequence ID" value="KAK7687189.1"/>
    <property type="molecule type" value="Genomic_DNA"/>
</dbReference>
<evidence type="ECO:0000256" key="3">
    <source>
        <dbReference type="ARBA" id="ARBA00023295"/>
    </source>
</evidence>
<reference evidence="6 7" key="1">
    <citation type="submission" date="2022-09" db="EMBL/GenBank/DDBJ databases">
        <authorList>
            <person name="Palmer J.M."/>
        </authorList>
    </citation>
    <scope>NUCLEOTIDE SEQUENCE [LARGE SCALE GENOMIC DNA]</scope>
    <source>
        <strain evidence="6 7">DSM 7382</strain>
    </source>
</reference>
<keyword evidence="3" id="KW-0326">Glycosidase</keyword>
<keyword evidence="2" id="KW-0378">Hydrolase</keyword>
<dbReference type="GO" id="GO:0005829">
    <property type="term" value="C:cytosol"/>
    <property type="evidence" value="ECO:0007669"/>
    <property type="project" value="TreeGrafter"/>
</dbReference>
<feature type="compositionally biased region" description="Polar residues" evidence="4">
    <location>
        <begin position="396"/>
        <end position="408"/>
    </location>
</feature>
<comment type="similarity">
    <text evidence="1">Belongs to the IUNH family.</text>
</comment>
<keyword evidence="7" id="KW-1185">Reference proteome</keyword>
<dbReference type="Proteomes" id="UP001385951">
    <property type="component" value="Unassembled WGS sequence"/>
</dbReference>
<dbReference type="Gene3D" id="3.90.245.10">
    <property type="entry name" value="Ribonucleoside hydrolase-like"/>
    <property type="match status" value="1"/>
</dbReference>
<dbReference type="Pfam" id="PF01156">
    <property type="entry name" value="IU_nuc_hydro"/>
    <property type="match status" value="1"/>
</dbReference>
<evidence type="ECO:0000313" key="7">
    <source>
        <dbReference type="Proteomes" id="UP001385951"/>
    </source>
</evidence>
<evidence type="ECO:0000256" key="2">
    <source>
        <dbReference type="ARBA" id="ARBA00022801"/>
    </source>
</evidence>
<accession>A0AAW0GAJ7</accession>
<dbReference type="PANTHER" id="PTHR12304">
    <property type="entry name" value="INOSINE-URIDINE PREFERRING NUCLEOSIDE HYDROLASE"/>
    <property type="match status" value="1"/>
</dbReference>
<dbReference type="GO" id="GO:0006152">
    <property type="term" value="P:purine nucleoside catabolic process"/>
    <property type="evidence" value="ECO:0007669"/>
    <property type="project" value="TreeGrafter"/>
</dbReference>
<evidence type="ECO:0000256" key="1">
    <source>
        <dbReference type="ARBA" id="ARBA00009176"/>
    </source>
</evidence>
<proteinExistence type="inferred from homology"/>
<protein>
    <recommendedName>
        <fullName evidence="5">Inosine/uridine-preferring nucleoside hydrolase domain-containing protein</fullName>
    </recommendedName>
</protein>
<dbReference type="InterPro" id="IPR023186">
    <property type="entry name" value="IUNH"/>
</dbReference>
<evidence type="ECO:0000259" key="5">
    <source>
        <dbReference type="Pfam" id="PF01156"/>
    </source>
</evidence>
<dbReference type="InterPro" id="IPR001910">
    <property type="entry name" value="Inosine/uridine_hydrolase_dom"/>
</dbReference>
<sequence length="440" mass="47773">MSPAPVIIDTDPGVDDVLALLLALASPELEIIAIIVTYGNTDADASYVNILKVYDNLSRHFAQYPEDQKHWPNFAVLKKTILARGAVGPLAGEPHTAQYFHGRDGLGDITNRYPSLNLHKDALSQSDHPQLQFTEKSGVDVALDLVSSHPSGSITYIALGPLTTLAQVAQKGDGMFAERIGKVVCMGGNLDVPGNTTPVAEFNFFADPYAVHAVLPPPSSAPAPVPLEKFILVPLDITTQHELPFPSYVQHVDPSFPPPTPEPLQPLEEGVKRSPIVYFTSAFLSRTREVMLKFGKDVMELHDIAAVWYAIENPPNLNDPLKTGEGWELVRREFQIERTGELTRGMLIIDRRNDSGAYAPGANRARVQAELERLNAQTKGAFESTALPAQVEVETESQADSPSNHTGSSGNGVPVVTRTPGGDVLLKLLMKRVWGVGRSS</sequence>
<dbReference type="GO" id="GO:0008477">
    <property type="term" value="F:purine nucleosidase activity"/>
    <property type="evidence" value="ECO:0007669"/>
    <property type="project" value="TreeGrafter"/>
</dbReference>
<organism evidence="6 7">
    <name type="scientific">Cerrena zonata</name>
    <dbReference type="NCBI Taxonomy" id="2478898"/>
    <lineage>
        <taxon>Eukaryota</taxon>
        <taxon>Fungi</taxon>
        <taxon>Dikarya</taxon>
        <taxon>Basidiomycota</taxon>
        <taxon>Agaricomycotina</taxon>
        <taxon>Agaricomycetes</taxon>
        <taxon>Polyporales</taxon>
        <taxon>Cerrenaceae</taxon>
        <taxon>Cerrena</taxon>
    </lineage>
</organism>
<feature type="region of interest" description="Disordered" evidence="4">
    <location>
        <begin position="391"/>
        <end position="418"/>
    </location>
</feature>
<dbReference type="InterPro" id="IPR036452">
    <property type="entry name" value="Ribo_hydro-like"/>
</dbReference>
<dbReference type="SUPFAM" id="SSF53590">
    <property type="entry name" value="Nucleoside hydrolase"/>
    <property type="match status" value="1"/>
</dbReference>
<evidence type="ECO:0000313" key="6">
    <source>
        <dbReference type="EMBL" id="KAK7687189.1"/>
    </source>
</evidence>
<dbReference type="PANTHER" id="PTHR12304:SF56">
    <property type="entry name" value="HYDROLASE, PUTATIVE (AFU_ORTHOLOGUE AFUA_1G11790)-RELATED"/>
    <property type="match status" value="1"/>
</dbReference>
<comment type="caution">
    <text evidence="6">The sequence shown here is derived from an EMBL/GenBank/DDBJ whole genome shotgun (WGS) entry which is preliminary data.</text>
</comment>
<gene>
    <name evidence="6" type="ORF">QCA50_009693</name>
</gene>
<feature type="domain" description="Inosine/uridine-preferring nucleoside hydrolase" evidence="5">
    <location>
        <begin position="6"/>
        <end position="359"/>
    </location>
</feature>